<dbReference type="RefSeq" id="WP_109949820.1">
    <property type="nucleotide sequence ID" value="NZ_CP029551.1"/>
</dbReference>
<name>A0A2U8VM52_9HYPH</name>
<evidence type="ECO:0000313" key="3">
    <source>
        <dbReference type="EMBL" id="AWN34683.1"/>
    </source>
</evidence>
<gene>
    <name evidence="3" type="ORF">DK427_02145</name>
</gene>
<dbReference type="Proteomes" id="UP000246058">
    <property type="component" value="Chromosome"/>
</dbReference>
<proteinExistence type="predicted"/>
<dbReference type="CDD" id="cd11613">
    <property type="entry name" value="SAF_AH_GD"/>
    <property type="match status" value="1"/>
</dbReference>
<keyword evidence="4" id="KW-1185">Reference proteome</keyword>
<dbReference type="AlphaFoldDB" id="A0A2U8VM52"/>
<keyword evidence="3" id="KW-0282">Flagellum</keyword>
<dbReference type="GO" id="GO:0016829">
    <property type="term" value="F:lyase activity"/>
    <property type="evidence" value="ECO:0007669"/>
    <property type="project" value="UniProtKB-KW"/>
</dbReference>
<feature type="domain" description="SAF" evidence="2">
    <location>
        <begin position="23"/>
        <end position="101"/>
    </location>
</feature>
<keyword evidence="1" id="KW-0456">Lyase</keyword>
<reference evidence="3 4" key="1">
    <citation type="submission" date="2018-05" db="EMBL/GenBank/DDBJ databases">
        <title>Complete Genome Sequence of Methylobacterium sp. 17Sr1-43.</title>
        <authorList>
            <person name="Srinivasan S."/>
        </authorList>
    </citation>
    <scope>NUCLEOTIDE SEQUENCE [LARGE SCALE GENOMIC DNA]</scope>
    <source>
        <strain evidence="3 4">17Sr1-43</strain>
    </source>
</reference>
<sequence length="105" mass="11320">MSSHAAAGEGRRKPHLLAHSPDDNVAVAVIEGLSADTDAFGVITENDSTFEVHVRHDIPIGHKVALTDLKAGDTAIKYGQDIGKVIKDVAKGEHVHVHNVKTKRW</sequence>
<evidence type="ECO:0000259" key="2">
    <source>
        <dbReference type="SMART" id="SM00858"/>
    </source>
</evidence>
<evidence type="ECO:0000313" key="4">
    <source>
        <dbReference type="Proteomes" id="UP000246058"/>
    </source>
</evidence>
<accession>A0A2U8VM52</accession>
<organism evidence="3 4">
    <name type="scientific">Methylobacterium radiodurans</name>
    <dbReference type="NCBI Taxonomy" id="2202828"/>
    <lineage>
        <taxon>Bacteria</taxon>
        <taxon>Pseudomonadati</taxon>
        <taxon>Pseudomonadota</taxon>
        <taxon>Alphaproteobacteria</taxon>
        <taxon>Hyphomicrobiales</taxon>
        <taxon>Methylobacteriaceae</taxon>
        <taxon>Methylobacterium</taxon>
    </lineage>
</organism>
<dbReference type="OrthoDB" id="9804574at2"/>
<evidence type="ECO:0000256" key="1">
    <source>
        <dbReference type="ARBA" id="ARBA00023239"/>
    </source>
</evidence>
<dbReference type="InterPro" id="IPR013974">
    <property type="entry name" value="SAF"/>
</dbReference>
<keyword evidence="3" id="KW-0969">Cilium</keyword>
<dbReference type="InterPro" id="IPR044144">
    <property type="entry name" value="SAF_UxaA/GarD"/>
</dbReference>
<keyword evidence="3" id="KW-0966">Cell projection</keyword>
<dbReference type="Pfam" id="PF08666">
    <property type="entry name" value="SAF"/>
    <property type="match status" value="1"/>
</dbReference>
<protein>
    <submittedName>
        <fullName evidence="3">Flagellar biosynthesis protein FlgA</fullName>
    </submittedName>
</protein>
<dbReference type="EMBL" id="CP029551">
    <property type="protein sequence ID" value="AWN34683.1"/>
    <property type="molecule type" value="Genomic_DNA"/>
</dbReference>
<dbReference type="Gene3D" id="2.30.130.110">
    <property type="match status" value="1"/>
</dbReference>
<dbReference type="SMART" id="SM00858">
    <property type="entry name" value="SAF"/>
    <property type="match status" value="1"/>
</dbReference>
<dbReference type="KEGG" id="meti:DK427_02145"/>